<dbReference type="OrthoDB" id="5773429at2759"/>
<gene>
    <name evidence="2" type="ORF">DICVIV_12946</name>
</gene>
<feature type="transmembrane region" description="Helical" evidence="1">
    <location>
        <begin position="65"/>
        <end position="84"/>
    </location>
</feature>
<name>A0A0D8XBD7_DICVI</name>
<reference evidence="2 3" key="1">
    <citation type="submission" date="2013-11" db="EMBL/GenBank/DDBJ databases">
        <title>Draft genome of the bovine lungworm Dictyocaulus viviparus.</title>
        <authorList>
            <person name="Mitreva M."/>
        </authorList>
    </citation>
    <scope>NUCLEOTIDE SEQUENCE [LARGE SCALE GENOMIC DNA]</scope>
    <source>
        <strain evidence="2 3">HannoverDv2000</strain>
    </source>
</reference>
<reference evidence="3" key="2">
    <citation type="journal article" date="2016" name="Sci. Rep.">
        <title>Dictyocaulus viviparus genome, variome and transcriptome elucidate lungworm biology and support future intervention.</title>
        <authorList>
            <person name="McNulty S.N."/>
            <person name="Strube C."/>
            <person name="Rosa B.A."/>
            <person name="Martin J.C."/>
            <person name="Tyagi R."/>
            <person name="Choi Y.J."/>
            <person name="Wang Q."/>
            <person name="Hallsworth Pepin K."/>
            <person name="Zhang X."/>
            <person name="Ozersky P."/>
            <person name="Wilson R.K."/>
            <person name="Sternberg P.W."/>
            <person name="Gasser R.B."/>
            <person name="Mitreva M."/>
        </authorList>
    </citation>
    <scope>NUCLEOTIDE SEQUENCE [LARGE SCALE GENOMIC DNA]</scope>
    <source>
        <strain evidence="3">HannoverDv2000</strain>
    </source>
</reference>
<keyword evidence="3" id="KW-1185">Reference proteome</keyword>
<evidence type="ECO:0000313" key="2">
    <source>
        <dbReference type="EMBL" id="KJH41082.1"/>
    </source>
</evidence>
<evidence type="ECO:0000313" key="3">
    <source>
        <dbReference type="Proteomes" id="UP000053766"/>
    </source>
</evidence>
<dbReference type="AlphaFoldDB" id="A0A0D8XBD7"/>
<keyword evidence="1" id="KW-0812">Transmembrane</keyword>
<keyword evidence="1" id="KW-0472">Membrane</keyword>
<evidence type="ECO:0000256" key="1">
    <source>
        <dbReference type="SAM" id="Phobius"/>
    </source>
</evidence>
<sequence>MVLNKVVNAAKWTAETTIGAAQALANTKGPIPPTELHPRMPARPWTIPEYIRMWSWRHCWRNFPIFRFYVFSTIIVLGFLKFVVPIKPRHHIMYHKSKADADRHEAEHWYGFRQKMADKEYFKKYNPLKKEGEIEIGGH</sequence>
<accession>A0A0D8XBD7</accession>
<proteinExistence type="predicted"/>
<keyword evidence="1" id="KW-1133">Transmembrane helix</keyword>
<organism evidence="2 3">
    <name type="scientific">Dictyocaulus viviparus</name>
    <name type="common">Bovine lungworm</name>
    <dbReference type="NCBI Taxonomy" id="29172"/>
    <lineage>
        <taxon>Eukaryota</taxon>
        <taxon>Metazoa</taxon>
        <taxon>Ecdysozoa</taxon>
        <taxon>Nematoda</taxon>
        <taxon>Chromadorea</taxon>
        <taxon>Rhabditida</taxon>
        <taxon>Rhabditina</taxon>
        <taxon>Rhabditomorpha</taxon>
        <taxon>Strongyloidea</taxon>
        <taxon>Metastrongylidae</taxon>
        <taxon>Dictyocaulus</taxon>
    </lineage>
</organism>
<dbReference type="Proteomes" id="UP000053766">
    <property type="component" value="Unassembled WGS sequence"/>
</dbReference>
<protein>
    <submittedName>
        <fullName evidence="2">Uncharacterized protein</fullName>
    </submittedName>
</protein>
<dbReference type="EMBL" id="KN716910">
    <property type="protein sequence ID" value="KJH41082.1"/>
    <property type="molecule type" value="Genomic_DNA"/>
</dbReference>